<comment type="similarity">
    <text evidence="1">Belongs to the NADH dehydrogenase family.</text>
</comment>
<evidence type="ECO:0000256" key="2">
    <source>
        <dbReference type="ARBA" id="ARBA00012637"/>
    </source>
</evidence>
<dbReference type="AlphaFoldDB" id="A0A1R3XQZ0"/>
<dbReference type="GO" id="GO:0050136">
    <property type="term" value="F:NADH dehydrogenase (quinone) (non-electrogenic) activity"/>
    <property type="evidence" value="ECO:0007669"/>
    <property type="project" value="UniProtKB-EC"/>
</dbReference>
<feature type="domain" description="External alternative NADH-ubiquinone oxidoreductase-like C-terminal" evidence="11">
    <location>
        <begin position="362"/>
        <end position="418"/>
    </location>
</feature>
<keyword evidence="13" id="KW-1185">Reference proteome</keyword>
<dbReference type="Pfam" id="PF07992">
    <property type="entry name" value="Pyr_redox_2"/>
    <property type="match status" value="1"/>
</dbReference>
<dbReference type="Pfam" id="PF22366">
    <property type="entry name" value="NDH2_C"/>
    <property type="match status" value="1"/>
</dbReference>
<protein>
    <recommendedName>
        <fullName evidence="2">NADH:ubiquinone reductase (non-electrogenic)</fullName>
        <ecNumber evidence="2">1.6.5.9</ecNumber>
    </recommendedName>
</protein>
<dbReference type="STRING" id="1317125.SAMN05444128_3498"/>
<organism evidence="12 13">
    <name type="scientific">Pontibacter indicus</name>
    <dbReference type="NCBI Taxonomy" id="1317125"/>
    <lineage>
        <taxon>Bacteria</taxon>
        <taxon>Pseudomonadati</taxon>
        <taxon>Bacteroidota</taxon>
        <taxon>Cytophagia</taxon>
        <taxon>Cytophagales</taxon>
        <taxon>Hymenobacteraceae</taxon>
        <taxon>Pontibacter</taxon>
    </lineage>
</organism>
<reference evidence="13" key="1">
    <citation type="submission" date="2017-01" db="EMBL/GenBank/DDBJ databases">
        <authorList>
            <person name="Varghese N."/>
            <person name="Submissions S."/>
        </authorList>
    </citation>
    <scope>NUCLEOTIDE SEQUENCE [LARGE SCALE GENOMIC DNA]</scope>
    <source>
        <strain evidence="13">LP100</strain>
    </source>
</reference>
<comment type="catalytic activity">
    <reaction evidence="8">
        <text>a quinone + NADH + H(+) = a quinol + NAD(+)</text>
        <dbReference type="Rhea" id="RHEA:46160"/>
        <dbReference type="ChEBI" id="CHEBI:15378"/>
        <dbReference type="ChEBI" id="CHEBI:24646"/>
        <dbReference type="ChEBI" id="CHEBI:57540"/>
        <dbReference type="ChEBI" id="CHEBI:57945"/>
        <dbReference type="ChEBI" id="CHEBI:132124"/>
        <dbReference type="EC" id="1.6.5.9"/>
    </reaction>
</comment>
<sequence>MLDVDKLSLNIPETTKPRVVIIGGGFGGINLAKRLKDKDFQVVMLDRQNYHGFWPLLYQVATAGLEPDSIAEPLRKMFGSDNYEDFHFRLVKVNSVNPIAKTVHTLVGDLAYDYLVIATGTKTNYFGNEEVKKNAFPLKQIPQALNLRSHLFQCFEQASMTADPELQQSLLNFVIVGGGPTGVETAGALAEMRKHILPTDYPGVDFSRMNIYLIEGMDRVLPPMSPEASEKTLKYLQDDMGIIVKLNTLVENYDGYVATIKGGEQIQAQTLVWAAGVQGALIDGLPAEAVERGRILVNRYNQVLGFDSIFAIGDIAAMKTEKWPKGHPGVAQPAIQQGKLLAKNLSRLIRGEKMEEFEYNDKGSLAIIGRNRAVADLPGNIHLGGFFAWVTWLFVHVMALVGFRNKLVVLSNWIYRFFTYENGTRLIIRPFVRKGDKVRRDFVDKYNVE</sequence>
<evidence type="ECO:0000259" key="10">
    <source>
        <dbReference type="Pfam" id="PF07992"/>
    </source>
</evidence>
<dbReference type="InterPro" id="IPR045024">
    <property type="entry name" value="NDH-2"/>
</dbReference>
<name>A0A1R3XQZ0_9BACT</name>
<feature type="domain" description="FAD/NAD(P)-binding" evidence="10">
    <location>
        <begin position="18"/>
        <end position="338"/>
    </location>
</feature>
<dbReference type="Gene3D" id="3.50.50.100">
    <property type="match status" value="1"/>
</dbReference>
<keyword evidence="9" id="KW-0812">Transmembrane</keyword>
<dbReference type="EC" id="1.6.5.9" evidence="2"/>
<evidence type="ECO:0000256" key="7">
    <source>
        <dbReference type="ARBA" id="ARBA00023027"/>
    </source>
</evidence>
<gene>
    <name evidence="12" type="ORF">SAMN05444128_3498</name>
</gene>
<dbReference type="SUPFAM" id="SSF51905">
    <property type="entry name" value="FAD/NAD(P)-binding domain"/>
    <property type="match status" value="1"/>
</dbReference>
<dbReference type="PRINTS" id="PR00368">
    <property type="entry name" value="FADPNR"/>
</dbReference>
<dbReference type="Proteomes" id="UP000187181">
    <property type="component" value="Unassembled WGS sequence"/>
</dbReference>
<proteinExistence type="inferred from homology"/>
<dbReference type="InterPro" id="IPR036188">
    <property type="entry name" value="FAD/NAD-bd_sf"/>
</dbReference>
<keyword evidence="9" id="KW-1133">Transmembrane helix</keyword>
<evidence type="ECO:0000313" key="13">
    <source>
        <dbReference type="Proteomes" id="UP000187181"/>
    </source>
</evidence>
<evidence type="ECO:0000313" key="12">
    <source>
        <dbReference type="EMBL" id="SIT94318.1"/>
    </source>
</evidence>
<keyword evidence="4" id="KW-0274">FAD</keyword>
<keyword evidence="5" id="KW-0809">Transit peptide</keyword>
<keyword evidence="3" id="KW-0285">Flavoprotein</keyword>
<evidence type="ECO:0000256" key="6">
    <source>
        <dbReference type="ARBA" id="ARBA00023002"/>
    </source>
</evidence>
<dbReference type="PANTHER" id="PTHR43706">
    <property type="entry name" value="NADH DEHYDROGENASE"/>
    <property type="match status" value="1"/>
</dbReference>
<evidence type="ECO:0000256" key="3">
    <source>
        <dbReference type="ARBA" id="ARBA00022630"/>
    </source>
</evidence>
<evidence type="ECO:0000256" key="1">
    <source>
        <dbReference type="ARBA" id="ARBA00005272"/>
    </source>
</evidence>
<keyword evidence="7" id="KW-0520">NAD</keyword>
<accession>A0A1R3XQZ0</accession>
<evidence type="ECO:0000259" key="11">
    <source>
        <dbReference type="Pfam" id="PF22366"/>
    </source>
</evidence>
<dbReference type="PANTHER" id="PTHR43706:SF47">
    <property type="entry name" value="EXTERNAL NADH-UBIQUINONE OXIDOREDUCTASE 1, MITOCHONDRIAL-RELATED"/>
    <property type="match status" value="1"/>
</dbReference>
<evidence type="ECO:0000256" key="4">
    <source>
        <dbReference type="ARBA" id="ARBA00022827"/>
    </source>
</evidence>
<evidence type="ECO:0000256" key="8">
    <source>
        <dbReference type="ARBA" id="ARBA00047599"/>
    </source>
</evidence>
<keyword evidence="9" id="KW-0472">Membrane</keyword>
<evidence type="ECO:0000256" key="5">
    <source>
        <dbReference type="ARBA" id="ARBA00022946"/>
    </source>
</evidence>
<dbReference type="RefSeq" id="WP_076672116.1">
    <property type="nucleotide sequence ID" value="NZ_FTPP01000004.1"/>
</dbReference>
<dbReference type="EMBL" id="FTPP01000004">
    <property type="protein sequence ID" value="SIT94318.1"/>
    <property type="molecule type" value="Genomic_DNA"/>
</dbReference>
<evidence type="ECO:0000256" key="9">
    <source>
        <dbReference type="SAM" id="Phobius"/>
    </source>
</evidence>
<dbReference type="PRINTS" id="PR00411">
    <property type="entry name" value="PNDRDTASEI"/>
</dbReference>
<dbReference type="InterPro" id="IPR023753">
    <property type="entry name" value="FAD/NAD-binding_dom"/>
</dbReference>
<dbReference type="InterPro" id="IPR054585">
    <property type="entry name" value="NDH2-like_C"/>
</dbReference>
<feature type="transmembrane region" description="Helical" evidence="9">
    <location>
        <begin position="381"/>
        <end position="403"/>
    </location>
</feature>
<keyword evidence="6" id="KW-0560">Oxidoreductase</keyword>
<dbReference type="OrthoDB" id="9781621at2"/>